<dbReference type="RefSeq" id="WP_259477774.1">
    <property type="nucleotide sequence ID" value="NZ_BAAAQY010000001.1"/>
</dbReference>
<evidence type="ECO:0000256" key="1">
    <source>
        <dbReference type="SAM" id="SignalP"/>
    </source>
</evidence>
<keyword evidence="1" id="KW-0732">Signal</keyword>
<keyword evidence="3" id="KW-1185">Reference proteome</keyword>
<dbReference type="InterPro" id="IPR051922">
    <property type="entry name" value="Bact_Sporulation_Assoc"/>
</dbReference>
<evidence type="ECO:0000313" key="3">
    <source>
        <dbReference type="Proteomes" id="UP001500929"/>
    </source>
</evidence>
<protein>
    <recommendedName>
        <fullName evidence="4">Cell wall-binding repeat-containing protein</fullName>
    </recommendedName>
</protein>
<dbReference type="PANTHER" id="PTHR30032">
    <property type="entry name" value="N-ACETYLMURAMOYL-L-ALANINE AMIDASE-RELATED"/>
    <property type="match status" value="1"/>
</dbReference>
<proteinExistence type="predicted"/>
<dbReference type="PANTHER" id="PTHR30032:SF8">
    <property type="entry name" value="GERMINATION-SPECIFIC N-ACETYLMURAMOYL-L-ALANINE AMIDASE"/>
    <property type="match status" value="1"/>
</dbReference>
<dbReference type="EMBL" id="BAAAQY010000001">
    <property type="protein sequence ID" value="GAA2223191.1"/>
    <property type="molecule type" value="Genomic_DNA"/>
</dbReference>
<evidence type="ECO:0000313" key="2">
    <source>
        <dbReference type="EMBL" id="GAA2223191.1"/>
    </source>
</evidence>
<dbReference type="InterPro" id="IPR007253">
    <property type="entry name" value="Cell_wall-bd_2"/>
</dbReference>
<feature type="signal peptide" evidence="1">
    <location>
        <begin position="1"/>
        <end position="30"/>
    </location>
</feature>
<gene>
    <name evidence="2" type="ORF">GCM10009851_02840</name>
</gene>
<comment type="caution">
    <text evidence="2">The sequence shown here is derived from an EMBL/GenBank/DDBJ whole genome shotgun (WGS) entry which is preliminary data.</text>
</comment>
<reference evidence="3" key="1">
    <citation type="journal article" date="2019" name="Int. J. Syst. Evol. Microbiol.">
        <title>The Global Catalogue of Microorganisms (GCM) 10K type strain sequencing project: providing services to taxonomists for standard genome sequencing and annotation.</title>
        <authorList>
            <consortium name="The Broad Institute Genomics Platform"/>
            <consortium name="The Broad Institute Genome Sequencing Center for Infectious Disease"/>
            <person name="Wu L."/>
            <person name="Ma J."/>
        </authorList>
    </citation>
    <scope>NUCLEOTIDE SEQUENCE [LARGE SCALE GENOMIC DNA]</scope>
    <source>
        <strain evidence="3">JCM 16117</strain>
    </source>
</reference>
<feature type="chain" id="PRO_5047357502" description="Cell wall-binding repeat-containing protein" evidence="1">
    <location>
        <begin position="31"/>
        <end position="336"/>
    </location>
</feature>
<evidence type="ECO:0008006" key="4">
    <source>
        <dbReference type="Google" id="ProtNLM"/>
    </source>
</evidence>
<accession>A0ABP5Q1P0</accession>
<dbReference type="Pfam" id="PF04122">
    <property type="entry name" value="CW_binding_2"/>
    <property type="match status" value="3"/>
</dbReference>
<dbReference type="Proteomes" id="UP001500929">
    <property type="component" value="Unassembled WGS sequence"/>
</dbReference>
<organism evidence="2 3">
    <name type="scientific">Herbiconiux moechotypicola</name>
    <dbReference type="NCBI Taxonomy" id="637393"/>
    <lineage>
        <taxon>Bacteria</taxon>
        <taxon>Bacillati</taxon>
        <taxon>Actinomycetota</taxon>
        <taxon>Actinomycetes</taxon>
        <taxon>Micrococcales</taxon>
        <taxon>Microbacteriaceae</taxon>
        <taxon>Herbiconiux</taxon>
    </lineage>
</organism>
<name>A0ABP5Q1P0_9MICO</name>
<sequence>MGRALRAALAVTMTVAAAVPFGLGSAAAGADELAPPVVSRVSGADRYELAATLAVQSRPAGADIVYVASGESYPDALSAGPAAVHGRGALLLVRADAVPTAAVSALATLRPPRIVVVGGPASVSPAVLTELQRLAPAASVTRISGADRYEVSRTVATTAFAPGLAETFVATGRNFPDALTVGAAAGLLDSPVVLVDGALPGVDIPTVRSLDQLRTSRITLVGGTSSVSATAEFSLGLTHSVRRIDGPDRYTVSQNINTTIPASFETVYLVTGENFPDALAGGVLAGTRHRPMYIVPRDCVPAPVLATITTNRPDRVVLLGGPASLGDGVARLEACS</sequence>